<dbReference type="Pfam" id="PF05783">
    <property type="entry name" value="DLIC"/>
    <property type="match status" value="1"/>
</dbReference>
<dbReference type="GO" id="GO:0005874">
    <property type="term" value="C:microtubule"/>
    <property type="evidence" value="ECO:0007669"/>
    <property type="project" value="UniProtKB-KW"/>
</dbReference>
<name>A0ABD2QHZ0_9PLAT</name>
<comment type="caution">
    <text evidence="13">The sequence shown here is derived from an EMBL/GenBank/DDBJ whole genome shotgun (WGS) entry which is preliminary data.</text>
</comment>
<evidence type="ECO:0000256" key="10">
    <source>
        <dbReference type="ARBA" id="ARBA00023212"/>
    </source>
</evidence>
<keyword evidence="14" id="KW-1185">Reference proteome</keyword>
<reference evidence="13 14" key="1">
    <citation type="submission" date="2024-11" db="EMBL/GenBank/DDBJ databases">
        <title>Adaptive evolution of stress response genes in parasites aligns with host niche diversity.</title>
        <authorList>
            <person name="Hahn C."/>
            <person name="Resl P."/>
        </authorList>
    </citation>
    <scope>NUCLEOTIDE SEQUENCE [LARGE SCALE GENOMIC DNA]</scope>
    <source>
        <strain evidence="13">EGGRZ-B1_66</strain>
        <tissue evidence="13">Body</tissue>
    </source>
</reference>
<feature type="compositionally biased region" description="Polar residues" evidence="12">
    <location>
        <begin position="363"/>
        <end position="376"/>
    </location>
</feature>
<evidence type="ECO:0000313" key="13">
    <source>
        <dbReference type="EMBL" id="KAL3318802.1"/>
    </source>
</evidence>
<organism evidence="13 14">
    <name type="scientific">Cichlidogyrus casuarinus</name>
    <dbReference type="NCBI Taxonomy" id="1844966"/>
    <lineage>
        <taxon>Eukaryota</taxon>
        <taxon>Metazoa</taxon>
        <taxon>Spiralia</taxon>
        <taxon>Lophotrochozoa</taxon>
        <taxon>Platyhelminthes</taxon>
        <taxon>Monogenea</taxon>
        <taxon>Monopisthocotylea</taxon>
        <taxon>Dactylogyridea</taxon>
        <taxon>Ancyrocephalidae</taxon>
        <taxon>Cichlidogyrus</taxon>
    </lineage>
</organism>
<keyword evidence="9 11" id="KW-0505">Motor protein</keyword>
<evidence type="ECO:0000256" key="11">
    <source>
        <dbReference type="RuleBase" id="RU366047"/>
    </source>
</evidence>
<evidence type="ECO:0000256" key="4">
    <source>
        <dbReference type="ARBA" id="ARBA00022490"/>
    </source>
</evidence>
<keyword evidence="10 11" id="KW-0206">Cytoskeleton</keyword>
<keyword evidence="5 11" id="KW-0493">Microtubule</keyword>
<feature type="compositionally biased region" description="Polar residues" evidence="12">
    <location>
        <begin position="433"/>
        <end position="454"/>
    </location>
</feature>
<feature type="compositionally biased region" description="Polar residues" evidence="12">
    <location>
        <begin position="411"/>
        <end position="421"/>
    </location>
</feature>
<evidence type="ECO:0000256" key="8">
    <source>
        <dbReference type="ARBA" id="ARBA00023017"/>
    </source>
</evidence>
<proteinExistence type="inferred from homology"/>
<evidence type="ECO:0000256" key="3">
    <source>
        <dbReference type="ARBA" id="ARBA00022448"/>
    </source>
</evidence>
<dbReference type="InterPro" id="IPR022780">
    <property type="entry name" value="Dynein_light_int_chain"/>
</dbReference>
<dbReference type="PANTHER" id="PTHR12688">
    <property type="entry name" value="DYNEIN LIGHT INTERMEDIATE CHAIN"/>
    <property type="match status" value="1"/>
</dbReference>
<sequence>MLLVLGDSDSGKTTLVAALNEAQHFPKCYGMEFRLMEIKDTFRGDKTDLGIYIMDGDPTFLSLLKVALTPDTFPDFTVVIALSMAKPWCLLERLKFWLDKLEELIQSLEISPEDMEIYKRELAKRFAEFTEEDDFSNKSPLTKNMPTNPASEMLMTTSFKKEDSKESTITLPQNALIKNFGVPIIVVVTKTDSMGSNCKENQLMDEQFDFIQMHLRRACLNYGAALIYTSIKEKKNQFLLKSYIQHRIYGFSFSHKAYVVERDSIFIPAGWDSEQKISLLEGTLMKIKPNDNYAEVVPVQKPKNAPISEPELVAPDHQQFLAKLFQTMQREQTASPNGNADSSVLLSNQSGNLATSLLGKVTPAQNRSRGSISAQGTPGRRATITPGGVPGQQTTNDTVLTNFFENLLNKSISPQQNQKNSAAAGKNAEEKSQTSNLSVETVDVNSTSTPLKKP</sequence>
<dbReference type="Proteomes" id="UP001626550">
    <property type="component" value="Unassembled WGS sequence"/>
</dbReference>
<evidence type="ECO:0000256" key="5">
    <source>
        <dbReference type="ARBA" id="ARBA00022701"/>
    </source>
</evidence>
<feature type="region of interest" description="Disordered" evidence="12">
    <location>
        <begin position="411"/>
        <end position="454"/>
    </location>
</feature>
<evidence type="ECO:0000256" key="12">
    <source>
        <dbReference type="SAM" id="MobiDB-lite"/>
    </source>
</evidence>
<evidence type="ECO:0000256" key="1">
    <source>
        <dbReference type="ARBA" id="ARBA00004245"/>
    </source>
</evidence>
<protein>
    <recommendedName>
        <fullName evidence="11">Dynein light intermediate chain</fullName>
    </recommendedName>
</protein>
<evidence type="ECO:0000256" key="9">
    <source>
        <dbReference type="ARBA" id="ARBA00023175"/>
    </source>
</evidence>
<dbReference type="GO" id="GO:0005524">
    <property type="term" value="F:ATP binding"/>
    <property type="evidence" value="ECO:0007669"/>
    <property type="project" value="UniProtKB-KW"/>
</dbReference>
<comment type="function">
    <text evidence="11">Acts as one of several non-catalytic accessory components of the cytoplasmic dynein 1 complex that are thought to be involved in linking dynein to cargos and to adapter proteins that regulate dynein function. Cytoplasmic dynein 1 acts as a motor for the intracellular retrograde motility of vesicles and organelles along microtubules. May play a role in binding dynein to membranous organelles or chromosomes.</text>
</comment>
<comment type="similarity">
    <text evidence="2 11">Belongs to the dynein light intermediate chain family.</text>
</comment>
<evidence type="ECO:0000256" key="6">
    <source>
        <dbReference type="ARBA" id="ARBA00022741"/>
    </source>
</evidence>
<comment type="subcellular location">
    <subcellularLocation>
        <location evidence="1 11">Cytoplasm</location>
        <location evidence="1 11">Cytoskeleton</location>
    </subcellularLocation>
</comment>
<keyword evidence="7 11" id="KW-0067">ATP-binding</keyword>
<comment type="subunit">
    <text evidence="11">Homodimer. The cytoplasmic dynein 1 complex consists of two catalytic heavy chains (HCs) and a number of non-catalytic subunits presented by intermediate chains (ICs).</text>
</comment>
<dbReference type="InterPro" id="IPR008467">
    <property type="entry name" value="Dynein1_light_intermed_chain"/>
</dbReference>
<keyword evidence="6 11" id="KW-0547">Nucleotide-binding</keyword>
<dbReference type="AlphaFoldDB" id="A0ABD2QHZ0"/>
<dbReference type="PANTHER" id="PTHR12688:SF0">
    <property type="entry name" value="DYNEIN LIGHT INTERMEDIATE CHAIN"/>
    <property type="match status" value="1"/>
</dbReference>
<keyword evidence="3 11" id="KW-0813">Transport</keyword>
<dbReference type="EMBL" id="JBJKFK010000201">
    <property type="protein sequence ID" value="KAL3318802.1"/>
    <property type="molecule type" value="Genomic_DNA"/>
</dbReference>
<evidence type="ECO:0000256" key="2">
    <source>
        <dbReference type="ARBA" id="ARBA00006831"/>
    </source>
</evidence>
<keyword evidence="4 11" id="KW-0963">Cytoplasm</keyword>
<feature type="region of interest" description="Disordered" evidence="12">
    <location>
        <begin position="359"/>
        <end position="396"/>
    </location>
</feature>
<evidence type="ECO:0000256" key="7">
    <source>
        <dbReference type="ARBA" id="ARBA00022840"/>
    </source>
</evidence>
<accession>A0ABD2QHZ0</accession>
<dbReference type="Gene3D" id="3.40.50.300">
    <property type="entry name" value="P-loop containing nucleotide triphosphate hydrolases"/>
    <property type="match status" value="1"/>
</dbReference>
<dbReference type="InterPro" id="IPR027417">
    <property type="entry name" value="P-loop_NTPase"/>
</dbReference>
<gene>
    <name evidence="13" type="ORF">Ciccas_002522</name>
</gene>
<keyword evidence="8 11" id="KW-0243">Dynein</keyword>
<evidence type="ECO:0000313" key="14">
    <source>
        <dbReference type="Proteomes" id="UP001626550"/>
    </source>
</evidence>
<dbReference type="SUPFAM" id="SSF52540">
    <property type="entry name" value="P-loop containing nucleoside triphosphate hydrolases"/>
    <property type="match status" value="1"/>
</dbReference>
<dbReference type="GO" id="GO:0005868">
    <property type="term" value="C:cytoplasmic dynein complex"/>
    <property type="evidence" value="ECO:0007669"/>
    <property type="project" value="UniProtKB-UniRule"/>
</dbReference>